<evidence type="ECO:0000313" key="3">
    <source>
        <dbReference type="Proteomes" id="UP001596137"/>
    </source>
</evidence>
<dbReference type="RefSeq" id="WP_380758950.1">
    <property type="nucleotide sequence ID" value="NZ_JBHSRF010000056.1"/>
</dbReference>
<name>A0ABW1NP63_9ACTN</name>
<keyword evidence="3" id="KW-1185">Reference proteome</keyword>
<comment type="caution">
    <text evidence="2">The sequence shown here is derived from an EMBL/GenBank/DDBJ whole genome shotgun (WGS) entry which is preliminary data.</text>
</comment>
<accession>A0ABW1NP63</accession>
<dbReference type="InterPro" id="IPR054284">
    <property type="entry name" value="DUF7019"/>
</dbReference>
<evidence type="ECO:0000313" key="2">
    <source>
        <dbReference type="EMBL" id="MFC6085135.1"/>
    </source>
</evidence>
<evidence type="ECO:0000256" key="1">
    <source>
        <dbReference type="SAM" id="MobiDB-lite"/>
    </source>
</evidence>
<gene>
    <name evidence="2" type="ORF">ACFP1K_28500</name>
</gene>
<feature type="compositionally biased region" description="Gly residues" evidence="1">
    <location>
        <begin position="15"/>
        <end position="24"/>
    </location>
</feature>
<feature type="region of interest" description="Disordered" evidence="1">
    <location>
        <begin position="1"/>
        <end position="25"/>
    </location>
</feature>
<proteinExistence type="predicted"/>
<dbReference type="Proteomes" id="UP001596137">
    <property type="component" value="Unassembled WGS sequence"/>
</dbReference>
<protein>
    <submittedName>
        <fullName evidence="2">DUF7019 family protein</fullName>
    </submittedName>
</protein>
<dbReference type="EMBL" id="JBHSRF010000056">
    <property type="protein sequence ID" value="MFC6085135.1"/>
    <property type="molecule type" value="Genomic_DNA"/>
</dbReference>
<organism evidence="2 3">
    <name type="scientific">Sphaerisporangium aureirubrum</name>
    <dbReference type="NCBI Taxonomy" id="1544736"/>
    <lineage>
        <taxon>Bacteria</taxon>
        <taxon>Bacillati</taxon>
        <taxon>Actinomycetota</taxon>
        <taxon>Actinomycetes</taxon>
        <taxon>Streptosporangiales</taxon>
        <taxon>Streptosporangiaceae</taxon>
        <taxon>Sphaerisporangium</taxon>
    </lineage>
</organism>
<reference evidence="3" key="1">
    <citation type="journal article" date="2019" name="Int. J. Syst. Evol. Microbiol.">
        <title>The Global Catalogue of Microorganisms (GCM) 10K type strain sequencing project: providing services to taxonomists for standard genome sequencing and annotation.</title>
        <authorList>
            <consortium name="The Broad Institute Genomics Platform"/>
            <consortium name="The Broad Institute Genome Sequencing Center for Infectious Disease"/>
            <person name="Wu L."/>
            <person name="Ma J."/>
        </authorList>
    </citation>
    <scope>NUCLEOTIDE SEQUENCE [LARGE SCALE GENOMIC DNA]</scope>
    <source>
        <strain evidence="3">JCM 30346</strain>
    </source>
</reference>
<sequence>MPRWMRALRRDGEAGGRPGSGGRGDSGEGRIAYFCYVSRNKVDQLYEQIDPRALDEVVETRSRESTVTAEGGTEWGVPQVVNFFKGSAGYGRTGRIQREVKVKQSYMDKLRKVLLALAEERPILPAEALAPGGVSRYFHYSGMFKVAKPLTGHSAGQVVTITSKAGARRLMLDCSLRNFSEGPLPDGSFSVNSANARFFSKDMALPLTTVFLLLECGPDRVVGTPLFLRVSLPEADEMTAL</sequence>
<dbReference type="Pfam" id="PF22880">
    <property type="entry name" value="DUF7019"/>
    <property type="match status" value="1"/>
</dbReference>